<dbReference type="Proteomes" id="UP000655751">
    <property type="component" value="Unassembled WGS sequence"/>
</dbReference>
<comment type="caution">
    <text evidence="2">The sequence shown here is derived from an EMBL/GenBank/DDBJ whole genome shotgun (WGS) entry which is preliminary data.</text>
</comment>
<keyword evidence="3" id="KW-1185">Reference proteome</keyword>
<protein>
    <submittedName>
        <fullName evidence="2">Sporulation protein</fullName>
    </submittedName>
</protein>
<evidence type="ECO:0000256" key="1">
    <source>
        <dbReference type="SAM" id="Phobius"/>
    </source>
</evidence>
<keyword evidence="1" id="KW-0812">Transmembrane</keyword>
<sequence length="111" mass="11271">MKVDEILAMAGKSMTVERVYGEPVEKDGIIVIPAAAVSGGGGGGDAGGAENGGRGVGFGMGGRPIGAYVIREGRLRWQPALDVNRAVAVLGWVTVVAVVVGATLAQRLRGR</sequence>
<organism evidence="2 3">
    <name type="scientific">Nocardia bovistercoris</name>
    <dbReference type="NCBI Taxonomy" id="2785916"/>
    <lineage>
        <taxon>Bacteria</taxon>
        <taxon>Bacillati</taxon>
        <taxon>Actinomycetota</taxon>
        <taxon>Actinomycetes</taxon>
        <taxon>Mycobacteriales</taxon>
        <taxon>Nocardiaceae</taxon>
        <taxon>Nocardia</taxon>
    </lineage>
</organism>
<keyword evidence="1" id="KW-0472">Membrane</keyword>
<reference evidence="2" key="1">
    <citation type="submission" date="2020-11" db="EMBL/GenBank/DDBJ databases">
        <title>Nocardia NEAU-351.nov., a novel actinomycete isolated from the cow dung.</title>
        <authorList>
            <person name="Zhang X."/>
        </authorList>
    </citation>
    <scope>NUCLEOTIDE SEQUENCE</scope>
    <source>
        <strain evidence="2">NEAU-351</strain>
    </source>
</reference>
<gene>
    <name evidence="2" type="ORF">IT779_36215</name>
</gene>
<name>A0A931IHL2_9NOCA</name>
<evidence type="ECO:0000313" key="2">
    <source>
        <dbReference type="EMBL" id="MBH0781734.1"/>
    </source>
</evidence>
<dbReference type="EMBL" id="JADMLG010000028">
    <property type="protein sequence ID" value="MBH0781734.1"/>
    <property type="molecule type" value="Genomic_DNA"/>
</dbReference>
<accession>A0A931IHL2</accession>
<feature type="transmembrane region" description="Helical" evidence="1">
    <location>
        <begin position="86"/>
        <end position="105"/>
    </location>
</feature>
<evidence type="ECO:0000313" key="3">
    <source>
        <dbReference type="Proteomes" id="UP000655751"/>
    </source>
</evidence>
<keyword evidence="1" id="KW-1133">Transmembrane helix</keyword>
<dbReference type="AlphaFoldDB" id="A0A931IHL2"/>
<proteinExistence type="predicted"/>